<dbReference type="InterPro" id="IPR036967">
    <property type="entry name" value="Ribosomal_uS11_sf"/>
</dbReference>
<dbReference type="NCBIfam" id="NF003698">
    <property type="entry name" value="PRK05309.1"/>
    <property type="match status" value="1"/>
</dbReference>
<dbReference type="AlphaFoldDB" id="A0A4Q0AJ56"/>
<evidence type="ECO:0000256" key="2">
    <source>
        <dbReference type="ARBA" id="ARBA00022730"/>
    </source>
</evidence>
<name>A0A4Q0AJ56_9BACT</name>
<sequence>MADSQPTTTTKKKANRHVPAAAMHVLASFNNTIVSFSDKQGNVLTSSSAGACGFRGSKKGTAYAAQVASEKAAAAAKNAYGVKTVDVYVRGVGLGREAAVRALQGLGLTADSIQDVTGIPHGGCRPRKQRRA</sequence>
<keyword evidence="4 6" id="KW-0689">Ribosomal protein</keyword>
<dbReference type="PANTHER" id="PTHR11759">
    <property type="entry name" value="40S RIBOSOMAL PROTEIN S14/30S RIBOSOMAL PROTEIN S11"/>
    <property type="match status" value="1"/>
</dbReference>
<comment type="caution">
    <text evidence="7">The sequence shown here is derived from an EMBL/GenBank/DDBJ whole genome shotgun (WGS) entry which is preliminary data.</text>
</comment>
<accession>A0A4Q0AJ56</accession>
<comment type="similarity">
    <text evidence="1 6">Belongs to the universal ribosomal protein uS11 family.</text>
</comment>
<evidence type="ECO:0000256" key="3">
    <source>
        <dbReference type="ARBA" id="ARBA00022884"/>
    </source>
</evidence>
<evidence type="ECO:0000313" key="7">
    <source>
        <dbReference type="EMBL" id="RWZ79575.1"/>
    </source>
</evidence>
<dbReference type="Gene3D" id="3.30.420.80">
    <property type="entry name" value="Ribosomal protein S11"/>
    <property type="match status" value="1"/>
</dbReference>
<evidence type="ECO:0000256" key="5">
    <source>
        <dbReference type="ARBA" id="ARBA00023274"/>
    </source>
</evidence>
<dbReference type="GO" id="GO:0005840">
    <property type="term" value="C:ribosome"/>
    <property type="evidence" value="ECO:0007669"/>
    <property type="project" value="UniProtKB-KW"/>
</dbReference>
<dbReference type="InterPro" id="IPR001971">
    <property type="entry name" value="Ribosomal_uS11"/>
</dbReference>
<evidence type="ECO:0000256" key="6">
    <source>
        <dbReference type="HAMAP-Rule" id="MF_01310"/>
    </source>
</evidence>
<proteinExistence type="inferred from homology"/>
<reference evidence="7" key="1">
    <citation type="submission" date="2019-01" db="EMBL/GenBank/DDBJ databases">
        <title>Genomic signatures and co-occurrence patterns of the ultra-small Saccharimodia (Patescibacteria phylum) suggest a symbiotic lifestyle.</title>
        <authorList>
            <person name="Lemos L."/>
            <person name="Medeiros J."/>
            <person name="Andreote F."/>
            <person name="Fernandes G."/>
            <person name="Varani A."/>
            <person name="Oliveira G."/>
            <person name="Pylro V."/>
        </authorList>
    </citation>
    <scope>NUCLEOTIDE SEQUENCE [LARGE SCALE GENOMIC DNA]</scope>
    <source>
        <strain evidence="7">AMD01</strain>
    </source>
</reference>
<keyword evidence="3 6" id="KW-0694">RNA-binding</keyword>
<comment type="function">
    <text evidence="6">Located on the platform of the 30S subunit, it bridges several disparate RNA helices of the 16S rRNA. Forms part of the Shine-Dalgarno cleft in the 70S ribosome.</text>
</comment>
<gene>
    <name evidence="6" type="primary">rpsK</name>
    <name evidence="7" type="ORF">EOT04_01185</name>
</gene>
<organism evidence="7 8">
    <name type="scientific">Candidatus Chaera renei</name>
    <dbReference type="NCBI Taxonomy" id="2506947"/>
    <lineage>
        <taxon>Bacteria</taxon>
        <taxon>Candidatus Saccharimonadota</taxon>
        <taxon>Candidatus Saccharimonadia</taxon>
        <taxon>Candidatus Saccharimonadales</taxon>
        <taxon>Candidatus Saccharimonadaceae</taxon>
        <taxon>Candidatus Chaera</taxon>
    </lineage>
</organism>
<protein>
    <recommendedName>
        <fullName evidence="6">Small ribosomal subunit protein uS11</fullName>
    </recommendedName>
</protein>
<evidence type="ECO:0000256" key="4">
    <source>
        <dbReference type="ARBA" id="ARBA00022980"/>
    </source>
</evidence>
<evidence type="ECO:0000256" key="1">
    <source>
        <dbReference type="ARBA" id="ARBA00006194"/>
    </source>
</evidence>
<dbReference type="PIRSF" id="PIRSF002131">
    <property type="entry name" value="Ribosomal_S11"/>
    <property type="match status" value="1"/>
</dbReference>
<dbReference type="GO" id="GO:1990904">
    <property type="term" value="C:ribonucleoprotein complex"/>
    <property type="evidence" value="ECO:0007669"/>
    <property type="project" value="UniProtKB-KW"/>
</dbReference>
<dbReference type="Pfam" id="PF00411">
    <property type="entry name" value="Ribosomal_S11"/>
    <property type="match status" value="1"/>
</dbReference>
<dbReference type="InterPro" id="IPR019981">
    <property type="entry name" value="Ribosomal_uS11_bac-type"/>
</dbReference>
<evidence type="ECO:0000313" key="8">
    <source>
        <dbReference type="Proteomes" id="UP000289269"/>
    </source>
</evidence>
<dbReference type="HAMAP" id="MF_01310">
    <property type="entry name" value="Ribosomal_uS11"/>
    <property type="match status" value="1"/>
</dbReference>
<dbReference type="SUPFAM" id="SSF53137">
    <property type="entry name" value="Translational machinery components"/>
    <property type="match status" value="1"/>
</dbReference>
<dbReference type="Proteomes" id="UP000289269">
    <property type="component" value="Unassembled WGS sequence"/>
</dbReference>
<dbReference type="GO" id="GO:0003735">
    <property type="term" value="F:structural constituent of ribosome"/>
    <property type="evidence" value="ECO:0007669"/>
    <property type="project" value="InterPro"/>
</dbReference>
<dbReference type="EMBL" id="SCKW01000007">
    <property type="protein sequence ID" value="RWZ79575.1"/>
    <property type="molecule type" value="Genomic_DNA"/>
</dbReference>
<comment type="subunit">
    <text evidence="6">Part of the 30S ribosomal subunit. Interacts with proteins S7 and S18. Binds to IF-3.</text>
</comment>
<dbReference type="GO" id="GO:0006412">
    <property type="term" value="P:translation"/>
    <property type="evidence" value="ECO:0007669"/>
    <property type="project" value="UniProtKB-UniRule"/>
</dbReference>
<keyword evidence="8" id="KW-1185">Reference proteome</keyword>
<keyword evidence="5 6" id="KW-0687">Ribonucleoprotein</keyword>
<keyword evidence="2 6" id="KW-0699">rRNA-binding</keyword>
<dbReference type="NCBIfam" id="TIGR03632">
    <property type="entry name" value="uS11_bact"/>
    <property type="match status" value="1"/>
</dbReference>
<dbReference type="GO" id="GO:0019843">
    <property type="term" value="F:rRNA binding"/>
    <property type="evidence" value="ECO:0007669"/>
    <property type="project" value="UniProtKB-UniRule"/>
</dbReference>